<dbReference type="PANTHER" id="PTHR33712">
    <property type="entry name" value="LIGHT-INDEPENDENT PROTOCHLOROPHYLLIDE REDUCTASE SUBUNIT B"/>
    <property type="match status" value="1"/>
</dbReference>
<dbReference type="InterPro" id="IPR000318">
    <property type="entry name" value="Nase_comp1_CS"/>
</dbReference>
<dbReference type="PROSITE" id="PS00699">
    <property type="entry name" value="NITROGENASE_1_1"/>
    <property type="match status" value="1"/>
</dbReference>
<evidence type="ECO:0000259" key="8">
    <source>
        <dbReference type="Pfam" id="PF00148"/>
    </source>
</evidence>
<dbReference type="PANTHER" id="PTHR33712:SF7">
    <property type="entry name" value="LIGHT-INDEPENDENT PROTOCHLOROPHYLLIDE REDUCTASE SUBUNIT B"/>
    <property type="match status" value="1"/>
</dbReference>
<evidence type="ECO:0000256" key="3">
    <source>
        <dbReference type="ARBA" id="ARBA00011002"/>
    </source>
</evidence>
<reference evidence="9 10" key="1">
    <citation type="submission" date="2020-06" db="EMBL/GenBank/DDBJ databases">
        <title>Draft genome of Uliginosibacterium sp. IMCC34675.</title>
        <authorList>
            <person name="Song J."/>
        </authorList>
    </citation>
    <scope>NUCLEOTIDE SEQUENCE [LARGE SCALE GENOMIC DNA]</scope>
    <source>
        <strain evidence="9 10">IMCC34675</strain>
    </source>
</reference>
<comment type="similarity">
    <text evidence="3 6">Belongs to the NifD/NifK/NifE/NifN family.</text>
</comment>
<keyword evidence="5 6" id="KW-0535">Nitrogen fixation</keyword>
<evidence type="ECO:0000256" key="5">
    <source>
        <dbReference type="ARBA" id="ARBA00023231"/>
    </source>
</evidence>
<dbReference type="InterPro" id="IPR050152">
    <property type="entry name" value="ChlB/BchB/BchZ"/>
</dbReference>
<evidence type="ECO:0000256" key="2">
    <source>
        <dbReference type="ARBA" id="ARBA00005155"/>
    </source>
</evidence>
<dbReference type="NCBIfam" id="TIGR01285">
    <property type="entry name" value="nifN"/>
    <property type="match status" value="1"/>
</dbReference>
<comment type="function">
    <text evidence="1">This protein may play a role in the biosynthesis of the prosthetic group of nitrogenase (FeMo cofactor).</text>
</comment>
<dbReference type="Proteomes" id="UP000778523">
    <property type="component" value="Unassembled WGS sequence"/>
</dbReference>
<evidence type="ECO:0000256" key="6">
    <source>
        <dbReference type="RuleBase" id="RU004021"/>
    </source>
</evidence>
<dbReference type="Gene3D" id="3.40.50.1980">
    <property type="entry name" value="Nitrogenase molybdenum iron protein domain"/>
    <property type="match status" value="3"/>
</dbReference>
<protein>
    <recommendedName>
        <fullName evidence="4">Nitrogenase iron-molybdenum cofactor biosynthesis protein NifN</fullName>
    </recommendedName>
</protein>
<dbReference type="Pfam" id="PF00148">
    <property type="entry name" value="Oxidored_nitro"/>
    <property type="match status" value="1"/>
</dbReference>
<evidence type="ECO:0000256" key="7">
    <source>
        <dbReference type="SAM" id="MobiDB-lite"/>
    </source>
</evidence>
<accession>A0ABX2ILI6</accession>
<dbReference type="SUPFAM" id="SSF53807">
    <property type="entry name" value="Helical backbone' metal receptor"/>
    <property type="match status" value="1"/>
</dbReference>
<dbReference type="RefSeq" id="WP_170021396.1">
    <property type="nucleotide sequence ID" value="NZ_JABCSC020000002.1"/>
</dbReference>
<name>A0ABX2ILI6_9RHOO</name>
<dbReference type="CDD" id="cd01966">
    <property type="entry name" value="Nitrogenase_NifN_1"/>
    <property type="match status" value="1"/>
</dbReference>
<evidence type="ECO:0000256" key="1">
    <source>
        <dbReference type="ARBA" id="ARBA00003171"/>
    </source>
</evidence>
<proteinExistence type="inferred from homology"/>
<dbReference type="InterPro" id="IPR000510">
    <property type="entry name" value="Nase/OxRdtase_comp1"/>
</dbReference>
<dbReference type="InterPro" id="IPR005975">
    <property type="entry name" value="Nase_Mo-Fe_CF"/>
</dbReference>
<dbReference type="EMBL" id="JABCSC020000002">
    <property type="protein sequence ID" value="NSL54895.1"/>
    <property type="molecule type" value="Genomic_DNA"/>
</dbReference>
<comment type="caution">
    <text evidence="9">The sequence shown here is derived from an EMBL/GenBank/DDBJ whole genome shotgun (WGS) entry which is preliminary data.</text>
</comment>
<gene>
    <name evidence="9" type="primary">nifN</name>
    <name evidence="9" type="ORF">HJ583_007655</name>
</gene>
<dbReference type="Gene3D" id="6.10.250.1090">
    <property type="match status" value="1"/>
</dbReference>
<evidence type="ECO:0000313" key="9">
    <source>
        <dbReference type="EMBL" id="NSL54895.1"/>
    </source>
</evidence>
<evidence type="ECO:0000256" key="4">
    <source>
        <dbReference type="ARBA" id="ARBA00013282"/>
    </source>
</evidence>
<sequence length="486" mass="51767">MASVSESKKACTVNPLKMSQPLGACFAFMGMDNCMPMMHGSQGCTSFGLVLLVRHFKEAIPLQTTAMNEVSTILGGLENIEQAVLNIKKRANPSFIAIASTGLTETKGDDVDGYLKLIHRKHGETLAGTRIVYVSTPDYVGAFEDGWAKAVTCVVDAFAEPCEARDPQQINLLPGCHLTAADIDELREIIASFGLKAIVLPDISGSLDGHIPENFTPTTLGGTTLAEMQRMGASVATLAIGSHMSAAAMALEERSGVPYRVFERLTGLGAVDELMGYLSELSGQPVAAKYRRQRGQLQDAMLDAHFWIGSRKFAIGAEPDLLAALTWTAYEMGGEVLAAVTTTPSPVLAGLPCAEVLIGDLEDLETRAKASGCEILLTHSHGRQAAERLAIPLLRTGLPMFDRLGASHVLMVGYRGTRELITHWANSLLEAEHQAKPEDWPLNAESLAAARGMSPPASSCGSGGCGCAASPSHEQSETHLSQELQP</sequence>
<comment type="pathway">
    <text evidence="2">Cofactor biosynthesis; Fe-Mo cofactor biosynthesis.</text>
</comment>
<feature type="region of interest" description="Disordered" evidence="7">
    <location>
        <begin position="451"/>
        <end position="486"/>
    </location>
</feature>
<evidence type="ECO:0000313" key="10">
    <source>
        <dbReference type="Proteomes" id="UP000778523"/>
    </source>
</evidence>
<feature type="domain" description="Nitrogenase/oxidoreductase component 1" evidence="8">
    <location>
        <begin position="19"/>
        <end position="428"/>
    </location>
</feature>
<keyword evidence="10" id="KW-1185">Reference proteome</keyword>
<organism evidence="9 10">
    <name type="scientific">Uliginosibacterium aquaticum</name>
    <dbReference type="NCBI Taxonomy" id="2731212"/>
    <lineage>
        <taxon>Bacteria</taxon>
        <taxon>Pseudomonadati</taxon>
        <taxon>Pseudomonadota</taxon>
        <taxon>Betaproteobacteria</taxon>
        <taxon>Rhodocyclales</taxon>
        <taxon>Zoogloeaceae</taxon>
        <taxon>Uliginosibacterium</taxon>
    </lineage>
</organism>